<dbReference type="InterPro" id="IPR001304">
    <property type="entry name" value="C-type_lectin-like"/>
</dbReference>
<keyword evidence="3" id="KW-0812">Transmembrane</keyword>
<feature type="compositionally biased region" description="Low complexity" evidence="9">
    <location>
        <begin position="162"/>
        <end position="215"/>
    </location>
</feature>
<evidence type="ECO:0000256" key="1">
    <source>
        <dbReference type="ARBA" id="ARBA00004167"/>
    </source>
</evidence>
<name>A0ABD0JA40_9CAEN</name>
<dbReference type="SMART" id="SM00034">
    <property type="entry name" value="CLECT"/>
    <property type="match status" value="1"/>
</dbReference>
<dbReference type="PROSITE" id="PS01209">
    <property type="entry name" value="LDLRA_1"/>
    <property type="match status" value="1"/>
</dbReference>
<keyword evidence="4" id="KW-0677">Repeat</keyword>
<proteinExistence type="predicted"/>
<feature type="region of interest" description="Disordered" evidence="9">
    <location>
        <begin position="39"/>
        <end position="63"/>
    </location>
</feature>
<comment type="caution">
    <text evidence="8">Lacks conserved residue(s) required for the propagation of feature annotation.</text>
</comment>
<dbReference type="GO" id="GO:0016020">
    <property type="term" value="C:membrane"/>
    <property type="evidence" value="ECO:0007669"/>
    <property type="project" value="UniProtKB-SubCell"/>
</dbReference>
<evidence type="ECO:0000256" key="3">
    <source>
        <dbReference type="ARBA" id="ARBA00022692"/>
    </source>
</evidence>
<feature type="region of interest" description="Disordered" evidence="9">
    <location>
        <begin position="128"/>
        <end position="215"/>
    </location>
</feature>
<gene>
    <name evidence="11" type="ORF">BaRGS_00037010</name>
</gene>
<feature type="non-terminal residue" evidence="11">
    <location>
        <position position="770"/>
    </location>
</feature>
<dbReference type="PANTHER" id="PTHR24270">
    <property type="entry name" value="LOW-DENSITY LIPOPROTEIN RECEPTOR-RELATED"/>
    <property type="match status" value="1"/>
</dbReference>
<accession>A0ABD0JA40</accession>
<feature type="compositionally biased region" description="Polar residues" evidence="9">
    <location>
        <begin position="129"/>
        <end position="161"/>
    </location>
</feature>
<dbReference type="InterPro" id="IPR036055">
    <property type="entry name" value="LDL_receptor-like_sf"/>
</dbReference>
<evidence type="ECO:0000256" key="2">
    <source>
        <dbReference type="ARBA" id="ARBA00004308"/>
    </source>
</evidence>
<feature type="disulfide bond" evidence="8">
    <location>
        <begin position="679"/>
        <end position="697"/>
    </location>
</feature>
<reference evidence="11 12" key="1">
    <citation type="journal article" date="2023" name="Sci. Data">
        <title>Genome assembly of the Korean intertidal mud-creeper Batillaria attramentaria.</title>
        <authorList>
            <person name="Patra A.K."/>
            <person name="Ho P.T."/>
            <person name="Jun S."/>
            <person name="Lee S.J."/>
            <person name="Kim Y."/>
            <person name="Won Y.J."/>
        </authorList>
    </citation>
    <scope>NUCLEOTIDE SEQUENCE [LARGE SCALE GENOMIC DNA]</scope>
    <source>
        <strain evidence="11">Wonlab-2016</strain>
    </source>
</reference>
<evidence type="ECO:0000256" key="6">
    <source>
        <dbReference type="ARBA" id="ARBA00023136"/>
    </source>
</evidence>
<dbReference type="InterPro" id="IPR016186">
    <property type="entry name" value="C-type_lectin-like/link_sf"/>
</dbReference>
<dbReference type="SMART" id="SM00192">
    <property type="entry name" value="LDLa"/>
    <property type="match status" value="2"/>
</dbReference>
<evidence type="ECO:0000256" key="9">
    <source>
        <dbReference type="SAM" id="MobiDB-lite"/>
    </source>
</evidence>
<comment type="caution">
    <text evidence="11">The sequence shown here is derived from an EMBL/GenBank/DDBJ whole genome shotgun (WGS) entry which is preliminary data.</text>
</comment>
<dbReference type="InterPro" id="IPR002172">
    <property type="entry name" value="LDrepeatLR_classA_rpt"/>
</dbReference>
<dbReference type="PROSITE" id="PS50068">
    <property type="entry name" value="LDLRA_2"/>
    <property type="match status" value="2"/>
</dbReference>
<keyword evidence="12" id="KW-1185">Reference proteome</keyword>
<organism evidence="11 12">
    <name type="scientific">Batillaria attramentaria</name>
    <dbReference type="NCBI Taxonomy" id="370345"/>
    <lineage>
        <taxon>Eukaryota</taxon>
        <taxon>Metazoa</taxon>
        <taxon>Spiralia</taxon>
        <taxon>Lophotrochozoa</taxon>
        <taxon>Mollusca</taxon>
        <taxon>Gastropoda</taxon>
        <taxon>Caenogastropoda</taxon>
        <taxon>Sorbeoconcha</taxon>
        <taxon>Cerithioidea</taxon>
        <taxon>Batillariidae</taxon>
        <taxon>Batillaria</taxon>
    </lineage>
</organism>
<dbReference type="InterPro" id="IPR023415">
    <property type="entry name" value="LDLR_class-A_CS"/>
</dbReference>
<evidence type="ECO:0000256" key="7">
    <source>
        <dbReference type="ARBA" id="ARBA00023157"/>
    </source>
</evidence>
<dbReference type="Gene3D" id="3.10.100.10">
    <property type="entry name" value="Mannose-Binding Protein A, subunit A"/>
    <property type="match status" value="1"/>
</dbReference>
<evidence type="ECO:0000256" key="8">
    <source>
        <dbReference type="PROSITE-ProRule" id="PRU00124"/>
    </source>
</evidence>
<feature type="disulfide bond" evidence="8">
    <location>
        <begin position="672"/>
        <end position="684"/>
    </location>
</feature>
<dbReference type="Pfam" id="PF00057">
    <property type="entry name" value="Ldl_recept_a"/>
    <property type="match status" value="1"/>
</dbReference>
<evidence type="ECO:0000256" key="4">
    <source>
        <dbReference type="ARBA" id="ARBA00022737"/>
    </source>
</evidence>
<feature type="disulfide bond" evidence="8">
    <location>
        <begin position="652"/>
        <end position="667"/>
    </location>
</feature>
<feature type="domain" description="C-type lectin" evidence="10">
    <location>
        <begin position="436"/>
        <end position="563"/>
    </location>
</feature>
<dbReference type="PRINTS" id="PR01217">
    <property type="entry name" value="PRICHEXTENSN"/>
</dbReference>
<dbReference type="Proteomes" id="UP001519460">
    <property type="component" value="Unassembled WGS sequence"/>
</dbReference>
<sequence>MTENMTDRTMSRRRQALPKGTIKLSLSVLAVLTVHAGHCRSENGRPKTDSDCTSESCRENTDSSSDLREYFHLIFTIKSYPHFANPEEGATTFLPTPSATTFLPTSEPTTTLPLVGANLHLLTPGANIPLSTPSENTPLPTPGATTPVSTPGETTPVSTPGETTPLPTPRATTPVPTPRATTPLPTPGATTPVPTPGATTPVPTPGETTLLPTPGETTLLPTPDETTPVPTPGAPIPVPTLGQTTLLPTPDQTTPVPTPGATTPVQTIKVIFLSKTQGFVQTTVTSWYGRRIDSWARVDVPKHHVVMVSVRNVVFTILMEATLYAEGTSDDDRVWTTTYNGRGFPTPFVLNTSVLHFYCEMWPRYRGDYFSLHFSFHNYSFLPQQLANGRWNCSVPHWADFRHHFPCNLVADCDGGQDEAACPYTSEHCSPGRVTAGGKCFLYVTSQEAIRWEEAAKECKKRNAQLVSLNTADKWHNVSSVLRKWNGQRDVYIGLRTSTAALPRMYRDYYLWNDDTIAFYLDDRGVTIDTRIACARLVSVDETTFEGRMESCSKRTVADSVCETVHNNNSRTEQKAKNVVVSSAEKWESKLSVTACRDKRHLTHTSMACDRKSACWNQGIGPSHSCTAPMTPLPPSFTCRNDGARVPYTLVCDFRSDCGDASDEDFCVFRLCGIGQFHCGNKQCVPVGEICDGVEQCVNTADEKDCHDFDYDSCHWCDNTLEPPLLFYLNKRELDVSVISVFPNLQTLNLSDSGVERVIGEGFKSLSKLR</sequence>
<dbReference type="PANTHER" id="PTHR24270:SF62">
    <property type="entry name" value="LOW-DENSITY LIPOPROTEIN RECEPTOR-RELATED PROTEIN 2"/>
    <property type="match status" value="1"/>
</dbReference>
<dbReference type="GO" id="GO:0016192">
    <property type="term" value="P:vesicle-mediated transport"/>
    <property type="evidence" value="ECO:0007669"/>
    <property type="project" value="UniProtKB-ARBA"/>
</dbReference>
<dbReference type="Pfam" id="PF00059">
    <property type="entry name" value="Lectin_C"/>
    <property type="match status" value="1"/>
</dbReference>
<comment type="subcellular location">
    <subcellularLocation>
        <location evidence="2">Endomembrane system</location>
    </subcellularLocation>
    <subcellularLocation>
        <location evidence="1">Membrane</location>
        <topology evidence="1">Single-pass membrane protein</topology>
    </subcellularLocation>
</comment>
<dbReference type="Gene3D" id="4.10.400.10">
    <property type="entry name" value="Low-density Lipoprotein Receptor"/>
    <property type="match status" value="2"/>
</dbReference>
<dbReference type="InterPro" id="IPR016187">
    <property type="entry name" value="CTDL_fold"/>
</dbReference>
<dbReference type="SUPFAM" id="SSF56436">
    <property type="entry name" value="C-type lectin-like"/>
    <property type="match status" value="1"/>
</dbReference>
<evidence type="ECO:0000313" key="12">
    <source>
        <dbReference type="Proteomes" id="UP001519460"/>
    </source>
</evidence>
<dbReference type="InterPro" id="IPR050685">
    <property type="entry name" value="LDLR"/>
</dbReference>
<dbReference type="SUPFAM" id="SSF57424">
    <property type="entry name" value="LDL receptor-like module"/>
    <property type="match status" value="2"/>
</dbReference>
<evidence type="ECO:0000256" key="5">
    <source>
        <dbReference type="ARBA" id="ARBA00022989"/>
    </source>
</evidence>
<keyword evidence="6" id="KW-0472">Membrane</keyword>
<dbReference type="CDD" id="cd00112">
    <property type="entry name" value="LDLa"/>
    <property type="match status" value="2"/>
</dbReference>
<keyword evidence="5" id="KW-1133">Transmembrane helix</keyword>
<dbReference type="AlphaFoldDB" id="A0ABD0JA40"/>
<evidence type="ECO:0000259" key="10">
    <source>
        <dbReference type="PROSITE" id="PS50041"/>
    </source>
</evidence>
<evidence type="ECO:0000313" key="11">
    <source>
        <dbReference type="EMBL" id="KAK7467773.1"/>
    </source>
</evidence>
<keyword evidence="7 8" id="KW-1015">Disulfide bond</keyword>
<feature type="disulfide bond" evidence="8">
    <location>
        <begin position="691"/>
        <end position="706"/>
    </location>
</feature>
<protein>
    <recommendedName>
        <fullName evidence="10">C-type lectin domain-containing protein</fullName>
    </recommendedName>
</protein>
<dbReference type="CDD" id="cd00037">
    <property type="entry name" value="CLECT"/>
    <property type="match status" value="1"/>
</dbReference>
<dbReference type="PROSITE" id="PS50041">
    <property type="entry name" value="C_TYPE_LECTIN_2"/>
    <property type="match status" value="1"/>
</dbReference>
<dbReference type="EMBL" id="JACVVK020000540">
    <property type="protein sequence ID" value="KAK7467773.1"/>
    <property type="molecule type" value="Genomic_DNA"/>
</dbReference>
<dbReference type="GO" id="GO:0012505">
    <property type="term" value="C:endomembrane system"/>
    <property type="evidence" value="ECO:0007669"/>
    <property type="project" value="UniProtKB-SubCell"/>
</dbReference>